<keyword evidence="1" id="KW-1133">Transmembrane helix</keyword>
<evidence type="ECO:0000313" key="3">
    <source>
        <dbReference type="EMBL" id="SNR14985.1"/>
    </source>
</evidence>
<keyword evidence="1" id="KW-0812">Transmembrane</keyword>
<dbReference type="KEGG" id="tje:TJEJU_1241"/>
<keyword evidence="1" id="KW-0472">Membrane</keyword>
<dbReference type="OrthoDB" id="9771112at2"/>
<evidence type="ECO:0000256" key="1">
    <source>
        <dbReference type="SAM" id="Phobius"/>
    </source>
</evidence>
<proteinExistence type="predicted"/>
<dbReference type="PANTHER" id="PTHR10098">
    <property type="entry name" value="RAPSYN-RELATED"/>
    <property type="match status" value="1"/>
</dbReference>
<evidence type="ECO:0000313" key="4">
    <source>
        <dbReference type="Proteomes" id="UP000215214"/>
    </source>
</evidence>
<dbReference type="SUPFAM" id="SSF48452">
    <property type="entry name" value="TPR-like"/>
    <property type="match status" value="2"/>
</dbReference>
<keyword evidence="4" id="KW-1185">Reference proteome</keyword>
<dbReference type="InterPro" id="IPR024983">
    <property type="entry name" value="CHAT_dom"/>
</dbReference>
<dbReference type="EMBL" id="LT899436">
    <property type="protein sequence ID" value="SNR14985.1"/>
    <property type="molecule type" value="Genomic_DNA"/>
</dbReference>
<evidence type="ECO:0000259" key="2">
    <source>
        <dbReference type="Pfam" id="PF12770"/>
    </source>
</evidence>
<name>A0A238U7F8_9FLAO</name>
<dbReference type="Proteomes" id="UP000215214">
    <property type="component" value="Chromosome TJEJU"/>
</dbReference>
<dbReference type="Pfam" id="PF12770">
    <property type="entry name" value="CHAT"/>
    <property type="match status" value="1"/>
</dbReference>
<reference evidence="3 4" key="1">
    <citation type="submission" date="2017-07" db="EMBL/GenBank/DDBJ databases">
        <authorList>
            <person name="Sun Z.S."/>
            <person name="Albrecht U."/>
            <person name="Echele G."/>
            <person name="Lee C.C."/>
        </authorList>
    </citation>
    <scope>NUCLEOTIDE SEQUENCE [LARGE SCALE GENOMIC DNA]</scope>
    <source>
        <strain evidence="4">type strain: KCTC 22618</strain>
    </source>
</reference>
<accession>A0A238U7F8</accession>
<dbReference type="AlphaFoldDB" id="A0A238U7F8"/>
<protein>
    <recommendedName>
        <fullName evidence="2">CHAT domain-containing protein</fullName>
    </recommendedName>
</protein>
<feature type="transmembrane region" description="Helical" evidence="1">
    <location>
        <begin position="883"/>
        <end position="901"/>
    </location>
</feature>
<dbReference type="InterPro" id="IPR011990">
    <property type="entry name" value="TPR-like_helical_dom_sf"/>
</dbReference>
<organism evidence="3 4">
    <name type="scientific">Tenacibaculum jejuense</name>
    <dbReference type="NCBI Taxonomy" id="584609"/>
    <lineage>
        <taxon>Bacteria</taxon>
        <taxon>Pseudomonadati</taxon>
        <taxon>Bacteroidota</taxon>
        <taxon>Flavobacteriia</taxon>
        <taxon>Flavobacteriales</taxon>
        <taxon>Flavobacteriaceae</taxon>
        <taxon>Tenacibaculum</taxon>
    </lineage>
</organism>
<dbReference type="Gene3D" id="1.25.40.10">
    <property type="entry name" value="Tetratricopeptide repeat domain"/>
    <property type="match status" value="2"/>
</dbReference>
<gene>
    <name evidence="3" type="ORF">TJEJU_1241</name>
</gene>
<feature type="domain" description="CHAT" evidence="2">
    <location>
        <begin position="609"/>
        <end position="873"/>
    </location>
</feature>
<dbReference type="RefSeq" id="WP_095070363.1">
    <property type="nucleotide sequence ID" value="NZ_LT899436.1"/>
</dbReference>
<sequence>MEPINFKVPILIIFIALFSIKIEGQSLFKDIKLDEIVNFNEKKADSILDTVINEEEKAKIYSIFFRFFYKKKKINIAIKYLKQEIKILDNQKKNSYYQHLILQLGYLYLRKNDLLKAERFLVIASKASYSKKRKGQALCLLGKCFFLRGDYNKSFNYYHKGINILKIHGKPTSIITYSLDIAKNSYFTEDKNHLKNTINFLKFSDALLKRYRNSLKNQKLATRINLNLANAHSQKIMESFDKANFYYKKALKEAKKINNNNLITSIIRNQGQHYLTHQKDSAFYFLNKSLNYCNQIDGLELIKANAYLNLSEFFYKKKNYLKALKNSYLAFDFFYTSNNKKFSEIYPEVLHQNNNRKNSSLITYKFNLKALIALIEKSSKLKEKYIDDAIVSIQNFDNLISVILDNDTNSESQFRWRKDASEIYNYAAYIYYLKKDYKSSFRYLEKNKAFLLAQNIDNDNINRELPKAILDKDKQYKKKILDLEYKITNKETKTVKDSLFDFRFSYQQFKDSIRTVFPKYFQLKSKTDLISLQEVQQNLDDDTVVVSYSIQNNNEENFIDTSIGLCISKNNILPFTLNSYTIKNEIQTFTKFIAKPLNNKNEIKQYNTVANSLYNSLFPTDEIKDLIQNKKVVIIPDDNLQNIPFEAFVTDTTSNRFLIENTDISYAYSMSFLNVNNNISRTSEKEFAGFAPVEFENKKLTTLQHSAEEINSINNNLNGITLTGENVTKDSFLTNASNAKIIHLATHANVSRKPVIHFSKDSLNLHELYTYKNNADLVVLSACETNVGELKRGEGILNLARGFFYSGSKSVVSSLWKVNDVATTELMTDFYTNLKDHQSKSEALNNAKRKYLKNHSLSQKSPYYWASFILIGDTNPTFESNYTIHYIIAISTLFLFFFIFLKKEGNKSKQDEHKGVNNKF</sequence>